<protein>
    <submittedName>
        <fullName evidence="1">Uncharacterized protein</fullName>
    </submittedName>
</protein>
<dbReference type="EMBL" id="JBHTCA010000029">
    <property type="protein sequence ID" value="MFC7411331.1"/>
    <property type="molecule type" value="Genomic_DNA"/>
</dbReference>
<comment type="caution">
    <text evidence="1">The sequence shown here is derived from an EMBL/GenBank/DDBJ whole genome shotgun (WGS) entry which is preliminary data.</text>
</comment>
<evidence type="ECO:0000313" key="1">
    <source>
        <dbReference type="EMBL" id="MFC7411331.1"/>
    </source>
</evidence>
<keyword evidence="2" id="KW-1185">Reference proteome</keyword>
<accession>A0ABW2QQG1</accession>
<dbReference type="RefSeq" id="WP_382227602.1">
    <property type="nucleotide sequence ID" value="NZ_JBHTCA010000029.1"/>
</dbReference>
<evidence type="ECO:0000313" key="2">
    <source>
        <dbReference type="Proteomes" id="UP001596501"/>
    </source>
</evidence>
<dbReference type="Proteomes" id="UP001596501">
    <property type="component" value="Unassembled WGS sequence"/>
</dbReference>
<sequence length="182" mass="20491">MVLPILVPPIEWSWDVQAEVTPLRRPRRRPPSYPSRHSILTGRFILGADARRLPPYGSPVEHTTRDLLFDCEVLIKALLRRARRSIGSRATAAILRISHSFEPASGTVTACASDAAVVAWMMAAMRWQGMTHPQSLIVPSLHPPTAVVHWLAHFGVEQQLMRGRAILDLLVMRFHIVAERCR</sequence>
<reference evidence="2" key="1">
    <citation type="journal article" date="2019" name="Int. J. Syst. Evol. Microbiol.">
        <title>The Global Catalogue of Microorganisms (GCM) 10K type strain sequencing project: providing services to taxonomists for standard genome sequencing and annotation.</title>
        <authorList>
            <consortium name="The Broad Institute Genomics Platform"/>
            <consortium name="The Broad Institute Genome Sequencing Center for Infectious Disease"/>
            <person name="Wu L."/>
            <person name="Ma J."/>
        </authorList>
    </citation>
    <scope>NUCLEOTIDE SEQUENCE [LARGE SCALE GENOMIC DNA]</scope>
    <source>
        <strain evidence="2">CGMCC 1.12371</strain>
    </source>
</reference>
<organism evidence="1 2">
    <name type="scientific">Hydrogenophaga atypica</name>
    <dbReference type="NCBI Taxonomy" id="249409"/>
    <lineage>
        <taxon>Bacteria</taxon>
        <taxon>Pseudomonadati</taxon>
        <taxon>Pseudomonadota</taxon>
        <taxon>Betaproteobacteria</taxon>
        <taxon>Burkholderiales</taxon>
        <taxon>Comamonadaceae</taxon>
        <taxon>Hydrogenophaga</taxon>
    </lineage>
</organism>
<name>A0ABW2QQG1_9BURK</name>
<gene>
    <name evidence="1" type="ORF">ACFQPB_20915</name>
</gene>
<proteinExistence type="predicted"/>